<dbReference type="Gene3D" id="1.10.287.950">
    <property type="entry name" value="Methyl-accepting chemotaxis protein"/>
    <property type="match status" value="1"/>
</dbReference>
<evidence type="ECO:0000313" key="5">
    <source>
        <dbReference type="EMBL" id="UTT44109.1"/>
    </source>
</evidence>
<protein>
    <submittedName>
        <fullName evidence="5">Methyl-accepting chemotaxis protein</fullName>
    </submittedName>
</protein>
<reference evidence="5" key="1">
    <citation type="submission" date="2022-07" db="EMBL/GenBank/DDBJ databases">
        <title>Complete genome of CX2.</title>
        <authorList>
            <person name="Cao G."/>
        </authorList>
    </citation>
    <scope>NUCLEOTIDE SEQUENCE</scope>
    <source>
        <strain evidence="5">CX2</strain>
    </source>
</reference>
<feature type="transmembrane region" description="Helical" evidence="3">
    <location>
        <begin position="180"/>
        <end position="200"/>
    </location>
</feature>
<keyword evidence="6" id="KW-1185">Reference proteome</keyword>
<organism evidence="5 6">
    <name type="scientific">Exiguobacterium aurantiacum</name>
    <dbReference type="NCBI Taxonomy" id="33987"/>
    <lineage>
        <taxon>Bacteria</taxon>
        <taxon>Bacillati</taxon>
        <taxon>Bacillota</taxon>
        <taxon>Bacilli</taxon>
        <taxon>Bacillales</taxon>
        <taxon>Bacillales Family XII. Incertae Sedis</taxon>
        <taxon>Exiguobacterium</taxon>
    </lineage>
</organism>
<accession>A0ABY5FR72</accession>
<dbReference type="PROSITE" id="PS50111">
    <property type="entry name" value="CHEMOTAXIS_TRANSDUC_2"/>
    <property type="match status" value="1"/>
</dbReference>
<keyword evidence="3" id="KW-1133">Transmembrane helix</keyword>
<evidence type="ECO:0000256" key="1">
    <source>
        <dbReference type="ARBA" id="ARBA00023224"/>
    </source>
</evidence>
<name>A0ABY5FR72_9BACL</name>
<keyword evidence="3" id="KW-0812">Transmembrane</keyword>
<evidence type="ECO:0000259" key="4">
    <source>
        <dbReference type="PROSITE" id="PS50111"/>
    </source>
</evidence>
<keyword evidence="1 2" id="KW-0807">Transducer</keyword>
<dbReference type="Pfam" id="PF00015">
    <property type="entry name" value="MCPsignal"/>
    <property type="match status" value="1"/>
</dbReference>
<dbReference type="EMBL" id="CP101462">
    <property type="protein sequence ID" value="UTT44109.1"/>
    <property type="molecule type" value="Genomic_DNA"/>
</dbReference>
<evidence type="ECO:0000256" key="3">
    <source>
        <dbReference type="SAM" id="Phobius"/>
    </source>
</evidence>
<gene>
    <name evidence="5" type="ORF">NMQ00_06305</name>
</gene>
<dbReference type="PANTHER" id="PTHR32089">
    <property type="entry name" value="METHYL-ACCEPTING CHEMOTAXIS PROTEIN MCPB"/>
    <property type="match status" value="1"/>
</dbReference>
<dbReference type="InterPro" id="IPR004089">
    <property type="entry name" value="MCPsignal_dom"/>
</dbReference>
<dbReference type="RefSeq" id="WP_255178394.1">
    <property type="nucleotide sequence ID" value="NZ_CP101462.1"/>
</dbReference>
<feature type="transmembrane region" description="Helical" evidence="3">
    <location>
        <begin position="21"/>
        <end position="44"/>
    </location>
</feature>
<evidence type="ECO:0000256" key="2">
    <source>
        <dbReference type="PROSITE-ProRule" id="PRU00284"/>
    </source>
</evidence>
<dbReference type="PANTHER" id="PTHR32089:SF112">
    <property type="entry name" value="LYSOZYME-LIKE PROTEIN-RELATED"/>
    <property type="match status" value="1"/>
</dbReference>
<proteinExistence type="predicted"/>
<evidence type="ECO:0000313" key="6">
    <source>
        <dbReference type="Proteomes" id="UP001060325"/>
    </source>
</evidence>
<feature type="domain" description="Methyl-accepting transducer" evidence="4">
    <location>
        <begin position="283"/>
        <end position="512"/>
    </location>
</feature>
<dbReference type="Proteomes" id="UP001060325">
    <property type="component" value="Chromosome"/>
</dbReference>
<dbReference type="SUPFAM" id="SSF58104">
    <property type="entry name" value="Methyl-accepting chemotaxis protein (MCP) signaling domain"/>
    <property type="match status" value="1"/>
</dbReference>
<keyword evidence="3" id="KW-0472">Membrane</keyword>
<dbReference type="SMART" id="SM00283">
    <property type="entry name" value="MA"/>
    <property type="match status" value="1"/>
</dbReference>
<sequence>MFERLKRIWSRKQQAERTMSHRLLWTLMPVMLVLFLTVFGWFALRAEQLLTSEVEKRLHREATVVRETVKTTYGAYVANEKVLNRALKSMYMQQASILSADGLEASQYLLRDTQVEQLSGRQVEDRFMNRLDEIRTDDVRVGEQDDVFIVTAPIPELKAHYAIVVTKQSVLGTMWNLRELVLAAITIMLVMMVGLFSFMIRREIKPLRAFAVRLRESVATRSFSEVELHAKSFEMRSLEREYNTFIGLWKRSLLTMLETSTAFESSLPVFMRQLEANQQQVTGFKKVAATVASTSQSYQSFTNESTHRFTDLAGQVRSLEQEIGSIDQRAEALKQTITTEIESFSTVKGASERFAKKASAVQNRLLESEGTSEQADDALRKILSVAAATKMLALNASIEAARAGEHGKGFAFVAHEVGQLAKVTNESTLSAVAAIEAIRLERAEIFDEMKRFEEDIVYLGETLHRVEGGIETIDQEVRRQMTQFQSITEQTTATGHQLLHMAEANEQLKEVGVALERRLDELYEGVEGWSDVQQTLQGAGIDLGNQSQRLQAVLSDLAPTL</sequence>